<proteinExistence type="predicted"/>
<keyword evidence="2" id="KW-1185">Reference proteome</keyword>
<comment type="caution">
    <text evidence="1">The sequence shown here is derived from an EMBL/GenBank/DDBJ whole genome shotgun (WGS) entry which is preliminary data.</text>
</comment>
<reference evidence="1 2" key="1">
    <citation type="submission" date="2024-03" db="EMBL/GenBank/DDBJ databases">
        <title>Genome-scale model development and genomic sequencing of the oleaginous clade Lipomyces.</title>
        <authorList>
            <consortium name="Lawrence Berkeley National Laboratory"/>
            <person name="Czajka J.J."/>
            <person name="Han Y."/>
            <person name="Kim J."/>
            <person name="Mondo S.J."/>
            <person name="Hofstad B.A."/>
            <person name="Robles A."/>
            <person name="Haridas S."/>
            <person name="Riley R."/>
            <person name="LaButti K."/>
            <person name="Pangilinan J."/>
            <person name="Andreopoulos W."/>
            <person name="Lipzen A."/>
            <person name="Yan J."/>
            <person name="Wang M."/>
            <person name="Ng V."/>
            <person name="Grigoriev I.V."/>
            <person name="Spatafora J.W."/>
            <person name="Magnuson J.K."/>
            <person name="Baker S.E."/>
            <person name="Pomraning K.R."/>
        </authorList>
    </citation>
    <scope>NUCLEOTIDE SEQUENCE [LARGE SCALE GENOMIC DNA]</scope>
    <source>
        <strain evidence="1 2">Phaff 52-87</strain>
    </source>
</reference>
<gene>
    <name evidence="1" type="ORF">BZA70DRAFT_194592</name>
</gene>
<name>A0ABR1F3X7_9ASCO</name>
<organism evidence="1 2">
    <name type="scientific">Myxozyma melibiosi</name>
    <dbReference type="NCBI Taxonomy" id="54550"/>
    <lineage>
        <taxon>Eukaryota</taxon>
        <taxon>Fungi</taxon>
        <taxon>Dikarya</taxon>
        <taxon>Ascomycota</taxon>
        <taxon>Saccharomycotina</taxon>
        <taxon>Lipomycetes</taxon>
        <taxon>Lipomycetales</taxon>
        <taxon>Lipomycetaceae</taxon>
        <taxon>Myxozyma</taxon>
    </lineage>
</organism>
<dbReference type="EMBL" id="JBBJBU010000008">
    <property type="protein sequence ID" value="KAK7204507.1"/>
    <property type="molecule type" value="Genomic_DNA"/>
</dbReference>
<protein>
    <submittedName>
        <fullName evidence="1">Uncharacterized protein</fullName>
    </submittedName>
</protein>
<dbReference type="Proteomes" id="UP001498771">
    <property type="component" value="Unassembled WGS sequence"/>
</dbReference>
<dbReference type="RefSeq" id="XP_064767540.1">
    <property type="nucleotide sequence ID" value="XM_064910067.1"/>
</dbReference>
<evidence type="ECO:0000313" key="2">
    <source>
        <dbReference type="Proteomes" id="UP001498771"/>
    </source>
</evidence>
<dbReference type="GeneID" id="90035579"/>
<sequence>MCNNFVNKVTTIFPNIPPEPPQLQQFEYTIRTAIFSTNSCALSMVLPSPRISLRSLPLSGLPRAPCTIALKRISHPSFNNCVSRFSLVPSKKRLLCFISRTSRLPSTPVFASIRNSTPVAPSPPSTSLSRFPRVRPWALLTPVLTALSIPALPALSRLRLSVVRPPPVARQTTIASPTIAALIASAKVMLSLPVVSVHGTLFKSWVVMMRLLSFLNKLNPLLL</sequence>
<accession>A0ABR1F3X7</accession>
<evidence type="ECO:0000313" key="1">
    <source>
        <dbReference type="EMBL" id="KAK7204507.1"/>
    </source>
</evidence>